<organism evidence="2">
    <name type="scientific">uncultured organism</name>
    <dbReference type="NCBI Taxonomy" id="155900"/>
    <lineage>
        <taxon>unclassified sequences</taxon>
        <taxon>environmental samples</taxon>
    </lineage>
</organism>
<sequence>PDEKSQSADDYVLLVKDLAGKLHAQNRELTAAVISFGDKGYGIKAEVFKYMDWINPM</sequence>
<evidence type="ECO:0000313" key="2">
    <source>
        <dbReference type="EMBL" id="AAU12439.1"/>
    </source>
</evidence>
<dbReference type="SUPFAM" id="SSF51445">
    <property type="entry name" value="(Trans)glycosidases"/>
    <property type="match status" value="1"/>
</dbReference>
<dbReference type="GO" id="GO:0005975">
    <property type="term" value="P:carbohydrate metabolic process"/>
    <property type="evidence" value="ECO:0007669"/>
    <property type="project" value="InterPro"/>
</dbReference>
<feature type="non-terminal residue" evidence="2">
    <location>
        <position position="57"/>
    </location>
</feature>
<feature type="non-terminal residue" evidence="2">
    <location>
        <position position="1"/>
    </location>
</feature>
<accession>Q66WZ3</accession>
<evidence type="ECO:0000259" key="1">
    <source>
        <dbReference type="PROSITE" id="PS51910"/>
    </source>
</evidence>
<dbReference type="AlphaFoldDB" id="Q66WZ3"/>
<proteinExistence type="predicted"/>
<dbReference type="InterPro" id="IPR017853">
    <property type="entry name" value="GH"/>
</dbReference>
<dbReference type="InterPro" id="IPR001223">
    <property type="entry name" value="Glyco_hydro18_cat"/>
</dbReference>
<name>Q66WZ3_9ZZZZ</name>
<feature type="domain" description="GH18" evidence="1">
    <location>
        <begin position="1"/>
        <end position="57"/>
    </location>
</feature>
<protein>
    <submittedName>
        <fullName evidence="2">Family 18 chitinase</fullName>
    </submittedName>
</protein>
<reference evidence="2" key="1">
    <citation type="journal article" date="2005" name="Appl. Environ. Microbiol.">
        <title>Investigation of the microbial ecology of intertidal hot springs by using diversity analysis of 16S rRNA and chitinase genes.</title>
        <authorList>
            <person name="Hobel C.F."/>
            <person name="Marteinsson V.T."/>
            <person name="Hreggvidsson G.O."/>
            <person name="Kristjansson J.K."/>
        </authorList>
    </citation>
    <scope>NUCLEOTIDE SEQUENCE</scope>
</reference>
<dbReference type="PROSITE" id="PS51910">
    <property type="entry name" value="GH18_2"/>
    <property type="match status" value="1"/>
</dbReference>
<dbReference type="Gene3D" id="3.20.20.80">
    <property type="entry name" value="Glycosidases"/>
    <property type="match status" value="1"/>
</dbReference>
<dbReference type="EMBL" id="AY699332">
    <property type="protein sequence ID" value="AAU12439.1"/>
    <property type="molecule type" value="Genomic_DNA"/>
</dbReference>